<organism evidence="2 3">
    <name type="scientific">Streptomyces brasiliensis</name>
    <dbReference type="NCBI Taxonomy" id="1954"/>
    <lineage>
        <taxon>Bacteria</taxon>
        <taxon>Bacillati</taxon>
        <taxon>Actinomycetota</taxon>
        <taxon>Actinomycetes</taxon>
        <taxon>Kitasatosporales</taxon>
        <taxon>Streptomycetaceae</taxon>
        <taxon>Streptomyces</taxon>
    </lineage>
</organism>
<feature type="compositionally biased region" description="Basic residues" evidence="1">
    <location>
        <begin position="39"/>
        <end position="48"/>
    </location>
</feature>
<protein>
    <submittedName>
        <fullName evidence="2">Uncharacterized protein</fullName>
    </submittedName>
</protein>
<name>A0A917UL39_9ACTN</name>
<dbReference type="InterPro" id="IPR036188">
    <property type="entry name" value="FAD/NAD-bd_sf"/>
</dbReference>
<reference evidence="2" key="1">
    <citation type="journal article" date="2014" name="Int. J. Syst. Evol. Microbiol.">
        <title>Complete genome sequence of Corynebacterium casei LMG S-19264T (=DSM 44701T), isolated from a smear-ripened cheese.</title>
        <authorList>
            <consortium name="US DOE Joint Genome Institute (JGI-PGF)"/>
            <person name="Walter F."/>
            <person name="Albersmeier A."/>
            <person name="Kalinowski J."/>
            <person name="Ruckert C."/>
        </authorList>
    </citation>
    <scope>NUCLEOTIDE SEQUENCE</scope>
    <source>
        <strain evidence="2">JCM 3086</strain>
    </source>
</reference>
<feature type="region of interest" description="Disordered" evidence="1">
    <location>
        <begin position="1"/>
        <end position="48"/>
    </location>
</feature>
<comment type="caution">
    <text evidence="2">The sequence shown here is derived from an EMBL/GenBank/DDBJ whole genome shotgun (WGS) entry which is preliminary data.</text>
</comment>
<dbReference type="AlphaFoldDB" id="A0A917UL39"/>
<dbReference type="EMBL" id="BMQA01000084">
    <property type="protein sequence ID" value="GGJ65069.1"/>
    <property type="molecule type" value="Genomic_DNA"/>
</dbReference>
<sequence>MALGPPGGEVEDAAVEPRQGRGRTRHPGWRPESGGVPRGRARRRRIRSRRSRRLRYGGAVAALRLGEAGVRTLVQYVRRGAGGGSLVPGSIGVKPFVTISALAERTMARVLAEDTAPRCDVPSEGRYFW</sequence>
<proteinExistence type="predicted"/>
<dbReference type="Proteomes" id="UP000657574">
    <property type="component" value="Unassembled WGS sequence"/>
</dbReference>
<evidence type="ECO:0000256" key="1">
    <source>
        <dbReference type="SAM" id="MobiDB-lite"/>
    </source>
</evidence>
<reference evidence="2" key="2">
    <citation type="submission" date="2020-09" db="EMBL/GenBank/DDBJ databases">
        <authorList>
            <person name="Sun Q."/>
            <person name="Ohkuma M."/>
        </authorList>
    </citation>
    <scope>NUCLEOTIDE SEQUENCE</scope>
    <source>
        <strain evidence="2">JCM 3086</strain>
    </source>
</reference>
<keyword evidence="3" id="KW-1185">Reference proteome</keyword>
<evidence type="ECO:0000313" key="3">
    <source>
        <dbReference type="Proteomes" id="UP000657574"/>
    </source>
</evidence>
<dbReference type="Gene3D" id="3.50.50.60">
    <property type="entry name" value="FAD/NAD(P)-binding domain"/>
    <property type="match status" value="1"/>
</dbReference>
<gene>
    <name evidence="2" type="ORF">GCM10010121_089640</name>
</gene>
<accession>A0A917UL39</accession>
<evidence type="ECO:0000313" key="2">
    <source>
        <dbReference type="EMBL" id="GGJ65069.1"/>
    </source>
</evidence>